<feature type="domain" description="Sushi" evidence="26">
    <location>
        <begin position="300"/>
        <end position="357"/>
    </location>
</feature>
<evidence type="ECO:0000259" key="25">
    <source>
        <dbReference type="PROSITE" id="PS50240"/>
    </source>
</evidence>
<feature type="disulfide bond" evidence="18">
    <location>
        <begin position="147"/>
        <end position="158"/>
    </location>
</feature>
<dbReference type="PROSITE" id="PS01186">
    <property type="entry name" value="EGF_2"/>
    <property type="match status" value="1"/>
</dbReference>
<dbReference type="InterPro" id="IPR035914">
    <property type="entry name" value="Sperma_CUB_dom_sf"/>
</dbReference>
<dbReference type="InterPro" id="IPR043504">
    <property type="entry name" value="Peptidase_S1_PA_chymotrypsin"/>
</dbReference>
<dbReference type="GO" id="GO:0016020">
    <property type="term" value="C:membrane"/>
    <property type="evidence" value="ECO:0007669"/>
    <property type="project" value="UniProtKB-SubCell"/>
</dbReference>
<dbReference type="GO" id="GO:0005509">
    <property type="term" value="F:calcium ion binding"/>
    <property type="evidence" value="ECO:0007669"/>
    <property type="project" value="InterPro"/>
</dbReference>
<feature type="binding site" evidence="20">
    <location>
        <position position="143"/>
    </location>
    <ligand>
        <name>Ca(2+)</name>
        <dbReference type="ChEBI" id="CHEBI:29108"/>
        <label>2</label>
    </ligand>
</feature>
<feature type="disulfide bond" description="Interchain (between heavy and light chains)" evidence="18">
    <location>
        <begin position="417"/>
        <end position="548"/>
    </location>
</feature>
<dbReference type="Pfam" id="PF14670">
    <property type="entry name" value="FXa_inhibition"/>
    <property type="match status" value="1"/>
</dbReference>
<keyword evidence="12" id="KW-0391">Immunity</keyword>
<proteinExistence type="evidence at transcript level"/>
<evidence type="ECO:0000259" key="24">
    <source>
        <dbReference type="PROSITE" id="PS01180"/>
    </source>
</evidence>
<evidence type="ECO:0000256" key="15">
    <source>
        <dbReference type="ARBA" id="ARBA00023180"/>
    </source>
</evidence>
<dbReference type="SMART" id="SM00032">
    <property type="entry name" value="CCP"/>
    <property type="match status" value="2"/>
</dbReference>
<dbReference type="HOGENOM" id="CLU_006842_14_1_1"/>
<dbReference type="SMART" id="SM00042">
    <property type="entry name" value="CUB"/>
    <property type="match status" value="2"/>
</dbReference>
<dbReference type="AlphaFoldDB" id="B9X085"/>
<feature type="binding site" evidence="20">
    <location>
        <position position="146"/>
    </location>
    <ligand>
        <name>Ca(2+)</name>
        <dbReference type="ChEBI" id="CHEBI:29108"/>
        <label>2</label>
    </ligand>
</feature>
<keyword evidence="27" id="KW-0430">Lectin</keyword>
<dbReference type="InterPro" id="IPR018114">
    <property type="entry name" value="TRYPSIN_HIS"/>
</dbReference>
<feature type="domain" description="CUB" evidence="24">
    <location>
        <begin position="26"/>
        <end position="142"/>
    </location>
</feature>
<feature type="active site" description="Charge relay system" evidence="17">
    <location>
        <position position="634"/>
    </location>
</feature>
<dbReference type="GO" id="GO:0045087">
    <property type="term" value="P:innate immune response"/>
    <property type="evidence" value="ECO:0007669"/>
    <property type="project" value="UniProtKB-KW"/>
</dbReference>
<evidence type="ECO:0000256" key="14">
    <source>
        <dbReference type="ARBA" id="ARBA00023157"/>
    </source>
</evidence>
<keyword evidence="7 22" id="KW-0768">Sushi</keyword>
<dbReference type="SUPFAM" id="SSF57535">
    <property type="entry name" value="Complement control module/SCR domain"/>
    <property type="match status" value="1"/>
</dbReference>
<accession>B9X085</accession>
<dbReference type="PROSITE" id="PS01180">
    <property type="entry name" value="CUB"/>
    <property type="match status" value="2"/>
</dbReference>
<gene>
    <name evidence="27" type="primary">NvMASP</name>
</gene>
<comment type="subcellular location">
    <subcellularLocation>
        <location evidence="1">Membrane</location>
    </subcellularLocation>
    <subcellularLocation>
        <location evidence="2">Secreted</location>
    </subcellularLocation>
</comment>
<dbReference type="PIRSF" id="PIRSF001155">
    <property type="entry name" value="C1r_C1s_MASP"/>
    <property type="match status" value="1"/>
</dbReference>
<evidence type="ECO:0000256" key="21">
    <source>
        <dbReference type="PROSITE-ProRule" id="PRU00059"/>
    </source>
</evidence>
<feature type="disulfide bond" evidence="18">
    <location>
        <begin position="602"/>
        <end position="619"/>
    </location>
</feature>
<dbReference type="PANTHER" id="PTHR24255">
    <property type="entry name" value="COMPLEMENT COMPONENT 1, S SUBCOMPONENT-RELATED"/>
    <property type="match status" value="1"/>
</dbReference>
<feature type="disulfide bond" evidence="18 21">
    <location>
        <begin position="186"/>
        <end position="213"/>
    </location>
</feature>
<dbReference type="SMART" id="SM00179">
    <property type="entry name" value="EGF_CA"/>
    <property type="match status" value="1"/>
</dbReference>
<dbReference type="FunFam" id="2.10.70.10:FF:000011">
    <property type="entry name" value="CUB and sushi domain-containing protein 3 isoform A"/>
    <property type="match status" value="1"/>
</dbReference>
<feature type="disulfide bond" evidence="18">
    <location>
        <begin position="242"/>
        <end position="261"/>
    </location>
</feature>
<dbReference type="GO" id="GO:0006956">
    <property type="term" value="P:complement activation"/>
    <property type="evidence" value="ECO:0007669"/>
    <property type="project" value="InterPro"/>
</dbReference>
<feature type="binding site" evidence="20">
    <location>
        <position position="245"/>
    </location>
    <ligand>
        <name>Ca(2+)</name>
        <dbReference type="ChEBI" id="CHEBI:29108"/>
        <label>3</label>
    </ligand>
</feature>
<dbReference type="SMART" id="SM00020">
    <property type="entry name" value="Tryp_SPc"/>
    <property type="match status" value="1"/>
</dbReference>
<reference evidence="27" key="1">
    <citation type="journal article" date="2009" name="Immunobiology">
        <title>Multi-component complement system of Cnidaria: C3, Bf, and MASP genes expressed in the endodermal tissues of a sea anemone, Nematostella vectensis.</title>
        <authorList>
            <person name="Kimura A."/>
            <person name="Sakaguchi E."/>
            <person name="Nonaka M."/>
        </authorList>
    </citation>
    <scope>NUCLEOTIDE SEQUENCE</scope>
</reference>
<keyword evidence="15" id="KW-0325">Glycoprotein</keyword>
<evidence type="ECO:0000256" key="17">
    <source>
        <dbReference type="PIRSR" id="PIRSR001155-1"/>
    </source>
</evidence>
<protein>
    <submittedName>
        <fullName evidence="27">Mannose-binding lectin associated serine protease</fullName>
    </submittedName>
</protein>
<evidence type="ECO:0000256" key="23">
    <source>
        <dbReference type="SAM" id="SignalP"/>
    </source>
</evidence>
<keyword evidence="4" id="KW-0964">Secreted</keyword>
<feature type="binding site" evidence="20">
    <location>
        <position position="285"/>
    </location>
    <ligand>
        <name>Ca(2+)</name>
        <dbReference type="ChEBI" id="CHEBI:29108"/>
        <label>3</label>
    </ligand>
</feature>
<feature type="domain" description="CUB" evidence="24">
    <location>
        <begin position="186"/>
        <end position="298"/>
    </location>
</feature>
<feature type="disulfide bond" evidence="18">
    <location>
        <begin position="79"/>
        <end position="97"/>
    </location>
</feature>
<dbReference type="PANTHER" id="PTHR24255:SF31">
    <property type="entry name" value="CUBILIN-LIKE PROTEIN"/>
    <property type="match status" value="1"/>
</dbReference>
<feature type="disulfide bond" evidence="18">
    <location>
        <begin position="169"/>
        <end position="182"/>
    </location>
</feature>
<dbReference type="InterPro" id="IPR000859">
    <property type="entry name" value="CUB_dom"/>
</dbReference>
<feature type="binding site" evidence="20">
    <location>
        <position position="235"/>
    </location>
    <ligand>
        <name>Ca(2+)</name>
        <dbReference type="ChEBI" id="CHEBI:29108"/>
        <label>3</label>
    </ligand>
</feature>
<organism evidence="27">
    <name type="scientific">Nematostella vectensis</name>
    <name type="common">Starlet sea anemone</name>
    <dbReference type="NCBI Taxonomy" id="45351"/>
    <lineage>
        <taxon>Eukaryota</taxon>
        <taxon>Metazoa</taxon>
        <taxon>Cnidaria</taxon>
        <taxon>Anthozoa</taxon>
        <taxon>Hexacorallia</taxon>
        <taxon>Actiniaria</taxon>
        <taxon>Edwardsiidae</taxon>
        <taxon>Nematostella</taxon>
    </lineage>
</organism>
<dbReference type="InterPro" id="IPR001881">
    <property type="entry name" value="EGF-like_Ca-bd_dom"/>
</dbReference>
<dbReference type="SUPFAM" id="SSF50494">
    <property type="entry name" value="Trypsin-like serine proteases"/>
    <property type="match status" value="1"/>
</dbReference>
<feature type="binding site" evidence="20">
    <location>
        <position position="127"/>
    </location>
    <ligand>
        <name>Ca(2+)</name>
        <dbReference type="ChEBI" id="CHEBI:29108"/>
        <label>1</label>
    </ligand>
</feature>
<feature type="binding site" evidence="20">
    <location>
        <position position="82"/>
    </location>
    <ligand>
        <name>Ca(2+)</name>
        <dbReference type="ChEBI" id="CHEBI:29108"/>
        <label>1</label>
    </ligand>
</feature>
<dbReference type="Gene3D" id="2.60.120.290">
    <property type="entry name" value="Spermadhesin, CUB domain"/>
    <property type="match status" value="2"/>
</dbReference>
<feature type="binding site" evidence="20">
    <location>
        <position position="160"/>
    </location>
    <ligand>
        <name>Ca(2+)</name>
        <dbReference type="ChEBI" id="CHEBI:29108"/>
        <label>2</label>
    </ligand>
</feature>
<dbReference type="CDD" id="cd00190">
    <property type="entry name" value="Tryp_SPc"/>
    <property type="match status" value="1"/>
</dbReference>
<dbReference type="CDD" id="cd00041">
    <property type="entry name" value="CUB"/>
    <property type="match status" value="2"/>
</dbReference>
<evidence type="ECO:0000256" key="7">
    <source>
        <dbReference type="ARBA" id="ARBA00022659"/>
    </source>
</evidence>
<dbReference type="FunFam" id="2.60.120.290:FF:000175">
    <property type="entry name" value="Mannose-binding lectin associated serine protease"/>
    <property type="match status" value="1"/>
</dbReference>
<dbReference type="FunFam" id="2.40.10.10:FF:000003">
    <property type="entry name" value="Transmembrane serine protease 3"/>
    <property type="match status" value="1"/>
</dbReference>
<dbReference type="InterPro" id="IPR035976">
    <property type="entry name" value="Sushi/SCR/CCP_sf"/>
</dbReference>
<dbReference type="SUPFAM" id="SSF49854">
    <property type="entry name" value="Spermadhesin, CUB domain"/>
    <property type="match status" value="2"/>
</dbReference>
<dbReference type="Pfam" id="PF00084">
    <property type="entry name" value="Sushi"/>
    <property type="match status" value="2"/>
</dbReference>
<feature type="binding site" evidence="20">
    <location>
        <position position="74"/>
    </location>
    <ligand>
        <name>Ca(2+)</name>
        <dbReference type="ChEBI" id="CHEBI:29108"/>
        <label>1</label>
    </ligand>
</feature>
<evidence type="ECO:0000256" key="11">
    <source>
        <dbReference type="ARBA" id="ARBA00022825"/>
    </source>
</evidence>
<feature type="modified residue" description="Phosphoserine; by CK2" evidence="19">
    <location>
        <position position="199"/>
    </location>
</feature>
<comment type="PTM">
    <text evidence="19">The iron and 2-oxoglutarate dependent 3-hydroxylation of aspartate and asparagine is (R) stereospecific within EGF domains.</text>
</comment>
<name>B9X085_NEMVE</name>
<dbReference type="GO" id="GO:0006508">
    <property type="term" value="P:proteolysis"/>
    <property type="evidence" value="ECO:0007669"/>
    <property type="project" value="UniProtKB-KW"/>
</dbReference>
<dbReference type="SUPFAM" id="SSF57196">
    <property type="entry name" value="EGF/Laminin"/>
    <property type="match status" value="1"/>
</dbReference>
<keyword evidence="8 27" id="KW-0645">Protease</keyword>
<dbReference type="SMART" id="SM00181">
    <property type="entry name" value="EGF"/>
    <property type="match status" value="1"/>
</dbReference>
<keyword evidence="13" id="KW-0472">Membrane</keyword>
<feature type="disulfide bond" evidence="18">
    <location>
        <begin position="154"/>
        <end position="167"/>
    </location>
</feature>
<evidence type="ECO:0000259" key="26">
    <source>
        <dbReference type="PROSITE" id="PS50923"/>
    </source>
</evidence>
<comment type="similarity">
    <text evidence="3">Belongs to the EGF domain peptide family.</text>
</comment>
<dbReference type="InterPro" id="IPR001254">
    <property type="entry name" value="Trypsin_dom"/>
</dbReference>
<dbReference type="InterPro" id="IPR009003">
    <property type="entry name" value="Peptidase_S1_PA"/>
</dbReference>
<dbReference type="FunFam" id="2.60.120.290:FF:000006">
    <property type="entry name" value="Mannan-binding lectin serine protease 1"/>
    <property type="match status" value="1"/>
</dbReference>
<evidence type="ECO:0000256" key="9">
    <source>
        <dbReference type="ARBA" id="ARBA00022737"/>
    </source>
</evidence>
<dbReference type="InterPro" id="IPR001314">
    <property type="entry name" value="Peptidase_S1A"/>
</dbReference>
<evidence type="ECO:0000256" key="19">
    <source>
        <dbReference type="PIRSR" id="PIRSR001155-3"/>
    </source>
</evidence>
<evidence type="ECO:0000256" key="1">
    <source>
        <dbReference type="ARBA" id="ARBA00004370"/>
    </source>
</evidence>
<comment type="caution">
    <text evidence="22">Lacks conserved residue(s) required for the propagation of feature annotation.</text>
</comment>
<evidence type="ECO:0000256" key="13">
    <source>
        <dbReference type="ARBA" id="ARBA00023136"/>
    </source>
</evidence>
<feature type="active site" description="Charge relay system" evidence="17">
    <location>
        <position position="474"/>
    </location>
</feature>
<dbReference type="InterPro" id="IPR000742">
    <property type="entry name" value="EGF"/>
</dbReference>
<keyword evidence="10" id="KW-0378">Hydrolase</keyword>
<dbReference type="GO" id="GO:0004252">
    <property type="term" value="F:serine-type endopeptidase activity"/>
    <property type="evidence" value="ECO:0007669"/>
    <property type="project" value="InterPro"/>
</dbReference>
<feature type="disulfide bond" evidence="18 22">
    <location>
        <begin position="328"/>
        <end position="355"/>
    </location>
</feature>
<dbReference type="PROSITE" id="PS51257">
    <property type="entry name" value="PROKAR_LIPOPROTEIN"/>
    <property type="match status" value="1"/>
</dbReference>
<keyword evidence="9" id="KW-0677">Repeat</keyword>
<feature type="disulfide bond" evidence="18 22">
    <location>
        <begin position="386"/>
        <end position="413"/>
    </location>
</feature>
<dbReference type="PROSITE" id="PS50240">
    <property type="entry name" value="TRYPSIN_DOM"/>
    <property type="match status" value="1"/>
</dbReference>
<dbReference type="PROSITE" id="PS50923">
    <property type="entry name" value="SUSHI"/>
    <property type="match status" value="2"/>
</dbReference>
<evidence type="ECO:0000313" key="27">
    <source>
        <dbReference type="EMBL" id="BAH22729.1"/>
    </source>
</evidence>
<dbReference type="Gene3D" id="2.40.10.10">
    <property type="entry name" value="Trypsin-like serine proteases"/>
    <property type="match status" value="1"/>
</dbReference>
<evidence type="ECO:0000256" key="10">
    <source>
        <dbReference type="ARBA" id="ARBA00022801"/>
    </source>
</evidence>
<evidence type="ECO:0000256" key="16">
    <source>
        <dbReference type="ARBA" id="ARBA00023278"/>
    </source>
</evidence>
<keyword evidence="20" id="KW-0479">Metal-binding</keyword>
<dbReference type="GO" id="GO:0030246">
    <property type="term" value="F:carbohydrate binding"/>
    <property type="evidence" value="ECO:0007669"/>
    <property type="project" value="UniProtKB-KW"/>
</dbReference>
<feature type="signal peptide" evidence="23">
    <location>
        <begin position="1"/>
        <end position="19"/>
    </location>
</feature>
<feature type="domain" description="Peptidase S1" evidence="25">
    <location>
        <begin position="434"/>
        <end position="686"/>
    </location>
</feature>
<keyword evidence="14 18" id="KW-1015">Disulfide bond</keyword>
<feature type="modified residue" description="(3R)-3-hydroxyasparagine" evidence="19">
    <location>
        <position position="160"/>
    </location>
</feature>
<evidence type="ECO:0000256" key="8">
    <source>
        <dbReference type="ARBA" id="ARBA00022670"/>
    </source>
</evidence>
<keyword evidence="23" id="KW-0732">Signal</keyword>
<keyword evidence="11" id="KW-0720">Serine protease</keyword>
<feature type="binding site" evidence="20">
    <location>
        <position position="161"/>
    </location>
    <ligand>
        <name>Ca(2+)</name>
        <dbReference type="ChEBI" id="CHEBI:29108"/>
        <label>2</label>
    </ligand>
</feature>
<evidence type="ECO:0000256" key="5">
    <source>
        <dbReference type="ARBA" id="ARBA00022536"/>
    </source>
</evidence>
<evidence type="ECO:0000256" key="3">
    <source>
        <dbReference type="ARBA" id="ARBA00006373"/>
    </source>
</evidence>
<sequence>MTIPRLVLCLVVLFEASSASHSSASCGGNITGYFGVINTPNFPSTYPNFAHCVWNIKVPKGLQVRIRFTDFDVESFFKCEYDWVMMRANNRSSKKYCGNKSKHNPYKPRTLTAPGNEASLVFHSDYSNEEKYIGFSAHFVAIDPDECATRNGGCDHHCHNYLGGHYCSCRAGYRLQQDKVSCNVMCNNQQFSARRGEISSPEFPKVYPKNSNCDWTITVEKGYLISLHFREFDIEPHPDVPCPYDYIKVSAGIGRRYGPLCGQTPPRNITSTGNFMHIEFVSDPSGSNKGFRAYYETHGIRCPELGAPEHGHMRSSGFSFKDALQFKCDPGYRIRGSAVRECLNSGGWSGVRTSCQPISCGNPGEPSHGSAVSRQYTYKATTNYKCNHMFSLHGDQTRTCQADGSWSGTVPKCIPVCGRTRFNSTRRQQCRQRIVGGHDTVKGAYPWHVLIRKGGHVACGGSLISEKWVLTAAHCVTHRNGNILPRSRFQVQLGLYRTTLPNEPQVQLRNISEIRTHPQFDHVLFDADLALIKLDGEAIISEYVRPICLPETDDQASLISPSKFGMAVGWGKTVGRQGDVSVKNLADALKETCMPIVNSHVCNQAFQDEGYSVTPNMFCAGQASGGKDICQGDSGGGFVLYDSAKQKWFLGGVVSWGSSLGCGLPNKYGVYVRVTQFLGWIRTRMI</sequence>
<feature type="domain" description="Sushi" evidence="26">
    <location>
        <begin position="358"/>
        <end position="415"/>
    </location>
</feature>
<keyword evidence="20" id="KW-0106">Calcium</keyword>
<dbReference type="Pfam" id="PF00089">
    <property type="entry name" value="Trypsin"/>
    <property type="match status" value="1"/>
</dbReference>
<dbReference type="EMBL" id="AB450044">
    <property type="protein sequence ID" value="BAH22729.1"/>
    <property type="molecule type" value="mRNA"/>
</dbReference>
<evidence type="ECO:0000256" key="4">
    <source>
        <dbReference type="ARBA" id="ARBA00022525"/>
    </source>
</evidence>
<feature type="disulfide bond" evidence="18">
    <location>
        <begin position="302"/>
        <end position="342"/>
    </location>
</feature>
<dbReference type="InterPro" id="IPR024175">
    <property type="entry name" value="Pept_S1A_C1r/C1S/mannan-bd"/>
</dbReference>
<dbReference type="PRINTS" id="PR00722">
    <property type="entry name" value="CHYMOTRYPSIN"/>
</dbReference>
<dbReference type="PROSITE" id="PS00134">
    <property type="entry name" value="TRYPSIN_HIS"/>
    <property type="match status" value="1"/>
</dbReference>
<keyword evidence="5" id="KW-0245">EGF-like domain</keyword>
<dbReference type="GO" id="GO:0005576">
    <property type="term" value="C:extracellular region"/>
    <property type="evidence" value="ECO:0007669"/>
    <property type="project" value="UniProtKB-SubCell"/>
</dbReference>
<dbReference type="InterPro" id="IPR000436">
    <property type="entry name" value="Sushi_SCR_CCP_dom"/>
</dbReference>
<keyword evidence="6" id="KW-0399">Innate immunity</keyword>
<evidence type="ECO:0000256" key="12">
    <source>
        <dbReference type="ARBA" id="ARBA00022859"/>
    </source>
</evidence>
<evidence type="ECO:0000256" key="18">
    <source>
        <dbReference type="PIRSR" id="PIRSR001155-2"/>
    </source>
</evidence>
<dbReference type="FunFam" id="2.10.25.10:FF:000059">
    <property type="entry name" value="Mannan-binding lectin serine protease 1"/>
    <property type="match status" value="1"/>
</dbReference>
<dbReference type="Pfam" id="PF00431">
    <property type="entry name" value="CUB"/>
    <property type="match status" value="2"/>
</dbReference>
<feature type="disulfide bond" evidence="18">
    <location>
        <begin position="360"/>
        <end position="400"/>
    </location>
</feature>
<feature type="active site" description="Charge relay system" evidence="17">
    <location>
        <position position="528"/>
    </location>
</feature>
<keyword evidence="16 19" id="KW-0379">Hydroxylation</keyword>
<feature type="chain" id="PRO_5002892836" evidence="23">
    <location>
        <begin position="20"/>
        <end position="686"/>
    </location>
</feature>
<evidence type="ECO:0000256" key="22">
    <source>
        <dbReference type="PROSITE-ProRule" id="PRU00302"/>
    </source>
</evidence>
<dbReference type="Gene3D" id="2.10.70.10">
    <property type="entry name" value="Complement Module, domain 1"/>
    <property type="match status" value="2"/>
</dbReference>
<dbReference type="Gene3D" id="2.10.25.10">
    <property type="entry name" value="Laminin"/>
    <property type="match status" value="1"/>
</dbReference>
<keyword evidence="19" id="KW-0597">Phosphoprotein</keyword>
<dbReference type="CDD" id="cd00033">
    <property type="entry name" value="CCP"/>
    <property type="match status" value="2"/>
</dbReference>
<evidence type="ECO:0000256" key="20">
    <source>
        <dbReference type="PIRSR" id="PIRSR001155-4"/>
    </source>
</evidence>
<dbReference type="CDD" id="cd00054">
    <property type="entry name" value="EGF_CA"/>
    <property type="match status" value="1"/>
</dbReference>
<dbReference type="MEROPS" id="S01.229"/>
<feature type="binding site" evidence="20">
    <location>
        <position position="164"/>
    </location>
    <ligand>
        <name>Ca(2+)</name>
        <dbReference type="ChEBI" id="CHEBI:29108"/>
        <label>2</label>
    </ligand>
</feature>
<evidence type="ECO:0000256" key="2">
    <source>
        <dbReference type="ARBA" id="ARBA00004613"/>
    </source>
</evidence>
<feature type="binding site" evidence="20">
    <location>
        <position position="125"/>
    </location>
    <ligand>
        <name>Ca(2+)</name>
        <dbReference type="ChEBI" id="CHEBI:29108"/>
        <label>1</label>
    </ligand>
</feature>
<feature type="binding site" evidence="20">
    <location>
        <position position="283"/>
    </location>
    <ligand>
        <name>Ca(2+)</name>
        <dbReference type="ChEBI" id="CHEBI:29108"/>
        <label>3</label>
    </ligand>
</feature>
<evidence type="ECO:0000256" key="6">
    <source>
        <dbReference type="ARBA" id="ARBA00022588"/>
    </source>
</evidence>
<feature type="disulfide bond" evidence="18">
    <location>
        <begin position="630"/>
        <end position="662"/>
    </location>
</feature>